<evidence type="ECO:0000313" key="11">
    <source>
        <dbReference type="EMBL" id="GMR62462.1"/>
    </source>
</evidence>
<dbReference type="InterPro" id="IPR050274">
    <property type="entry name" value="Nuclear_hormone_rcpt_NR2"/>
</dbReference>
<dbReference type="PANTHER" id="PTHR24083">
    <property type="entry name" value="NUCLEAR HORMONE RECEPTOR"/>
    <property type="match status" value="1"/>
</dbReference>
<evidence type="ECO:0000259" key="10">
    <source>
        <dbReference type="PROSITE" id="PS51030"/>
    </source>
</evidence>
<organism evidence="11 12">
    <name type="scientific">Pristionchus mayeri</name>
    <dbReference type="NCBI Taxonomy" id="1317129"/>
    <lineage>
        <taxon>Eukaryota</taxon>
        <taxon>Metazoa</taxon>
        <taxon>Ecdysozoa</taxon>
        <taxon>Nematoda</taxon>
        <taxon>Chromadorea</taxon>
        <taxon>Rhabditida</taxon>
        <taxon>Rhabditina</taxon>
        <taxon>Diplogasteromorpha</taxon>
        <taxon>Diplogasteroidea</taxon>
        <taxon>Neodiplogasteridae</taxon>
        <taxon>Pristionchus</taxon>
    </lineage>
</organism>
<dbReference type="Pfam" id="PF00105">
    <property type="entry name" value="zf-C4"/>
    <property type="match status" value="1"/>
</dbReference>
<dbReference type="AlphaFoldDB" id="A0AAN5DH69"/>
<feature type="non-terminal residue" evidence="11">
    <location>
        <position position="1"/>
    </location>
</feature>
<dbReference type="PROSITE" id="PS51030">
    <property type="entry name" value="NUCLEAR_REC_DBD_2"/>
    <property type="match status" value="1"/>
</dbReference>
<keyword evidence="7" id="KW-0804">Transcription</keyword>
<evidence type="ECO:0000256" key="9">
    <source>
        <dbReference type="ARBA" id="ARBA00023242"/>
    </source>
</evidence>
<comment type="similarity">
    <text evidence="1">Belongs to the nuclear hormone receptor family.</text>
</comment>
<protein>
    <recommendedName>
        <fullName evidence="10">Nuclear receptor domain-containing protein</fullName>
    </recommendedName>
</protein>
<proteinExistence type="inferred from homology"/>
<keyword evidence="6" id="KW-0238">DNA-binding</keyword>
<name>A0AAN5DH69_9BILA</name>
<sequence length="78" mass="8539">VACTKSSASGKNRLAKVSELVCPVCSRTATGTHYMLISCNGCRSFFRRCIALKKNYACKRAGVGRRSCYLLHGCKSCR</sequence>
<dbReference type="SUPFAM" id="SSF57716">
    <property type="entry name" value="Glucocorticoid receptor-like (DNA-binding domain)"/>
    <property type="match status" value="1"/>
</dbReference>
<dbReference type="EMBL" id="BTRK01000006">
    <property type="protein sequence ID" value="GMR62462.1"/>
    <property type="molecule type" value="Genomic_DNA"/>
</dbReference>
<keyword evidence="3" id="KW-0863">Zinc-finger</keyword>
<dbReference type="SMART" id="SM00399">
    <property type="entry name" value="ZnF_C4"/>
    <property type="match status" value="1"/>
</dbReference>
<dbReference type="GO" id="GO:0008270">
    <property type="term" value="F:zinc ion binding"/>
    <property type="evidence" value="ECO:0007669"/>
    <property type="project" value="UniProtKB-KW"/>
</dbReference>
<gene>
    <name evidence="11" type="ORF">PMAYCL1PPCAC_32658</name>
</gene>
<keyword evidence="9" id="KW-0539">Nucleus</keyword>
<evidence type="ECO:0000256" key="5">
    <source>
        <dbReference type="ARBA" id="ARBA00023015"/>
    </source>
</evidence>
<dbReference type="GO" id="GO:0043565">
    <property type="term" value="F:sequence-specific DNA binding"/>
    <property type="evidence" value="ECO:0007669"/>
    <property type="project" value="InterPro"/>
</dbReference>
<dbReference type="GO" id="GO:0003700">
    <property type="term" value="F:DNA-binding transcription factor activity"/>
    <property type="evidence" value="ECO:0007669"/>
    <property type="project" value="InterPro"/>
</dbReference>
<dbReference type="Proteomes" id="UP001328107">
    <property type="component" value="Unassembled WGS sequence"/>
</dbReference>
<dbReference type="InterPro" id="IPR001628">
    <property type="entry name" value="Znf_hrmn_rcpt"/>
</dbReference>
<evidence type="ECO:0000313" key="12">
    <source>
        <dbReference type="Proteomes" id="UP001328107"/>
    </source>
</evidence>
<keyword evidence="5" id="KW-0805">Transcription regulation</keyword>
<accession>A0AAN5DH69</accession>
<feature type="domain" description="Nuclear receptor" evidence="10">
    <location>
        <begin position="19"/>
        <end position="78"/>
    </location>
</feature>
<dbReference type="InterPro" id="IPR013088">
    <property type="entry name" value="Znf_NHR/GATA"/>
</dbReference>
<comment type="caution">
    <text evidence="11">The sequence shown here is derived from an EMBL/GenBank/DDBJ whole genome shotgun (WGS) entry which is preliminary data.</text>
</comment>
<keyword evidence="4" id="KW-0862">Zinc</keyword>
<keyword evidence="12" id="KW-1185">Reference proteome</keyword>
<keyword evidence="8" id="KW-0675">Receptor</keyword>
<evidence type="ECO:0000256" key="1">
    <source>
        <dbReference type="ARBA" id="ARBA00005993"/>
    </source>
</evidence>
<dbReference type="PRINTS" id="PR00047">
    <property type="entry name" value="STROIDFINGER"/>
</dbReference>
<evidence type="ECO:0000256" key="2">
    <source>
        <dbReference type="ARBA" id="ARBA00022723"/>
    </source>
</evidence>
<reference evidence="12" key="1">
    <citation type="submission" date="2022-10" db="EMBL/GenBank/DDBJ databases">
        <title>Genome assembly of Pristionchus species.</title>
        <authorList>
            <person name="Yoshida K."/>
            <person name="Sommer R.J."/>
        </authorList>
    </citation>
    <scope>NUCLEOTIDE SEQUENCE [LARGE SCALE GENOMIC DNA]</scope>
    <source>
        <strain evidence="12">RS5460</strain>
    </source>
</reference>
<evidence type="ECO:0000256" key="7">
    <source>
        <dbReference type="ARBA" id="ARBA00023163"/>
    </source>
</evidence>
<evidence type="ECO:0000256" key="6">
    <source>
        <dbReference type="ARBA" id="ARBA00023125"/>
    </source>
</evidence>
<keyword evidence="2" id="KW-0479">Metal-binding</keyword>
<feature type="non-terminal residue" evidence="11">
    <location>
        <position position="78"/>
    </location>
</feature>
<evidence type="ECO:0000256" key="8">
    <source>
        <dbReference type="ARBA" id="ARBA00023170"/>
    </source>
</evidence>
<evidence type="ECO:0000256" key="4">
    <source>
        <dbReference type="ARBA" id="ARBA00022833"/>
    </source>
</evidence>
<evidence type="ECO:0000256" key="3">
    <source>
        <dbReference type="ARBA" id="ARBA00022771"/>
    </source>
</evidence>
<dbReference type="Gene3D" id="3.30.50.10">
    <property type="entry name" value="Erythroid Transcription Factor GATA-1, subunit A"/>
    <property type="match status" value="1"/>
</dbReference>